<evidence type="ECO:0000256" key="3">
    <source>
        <dbReference type="ARBA" id="ARBA00023125"/>
    </source>
</evidence>
<accession>A0A239YLL2</accession>
<name>A0A239YLL2_9FIRM</name>
<keyword evidence="4" id="KW-0233">DNA recombination</keyword>
<evidence type="ECO:0000259" key="5">
    <source>
        <dbReference type="PROSITE" id="PS51898"/>
    </source>
</evidence>
<dbReference type="PROSITE" id="PS51898">
    <property type="entry name" value="TYR_RECOMBINASE"/>
    <property type="match status" value="1"/>
</dbReference>
<dbReference type="InterPro" id="IPR002104">
    <property type="entry name" value="Integrase_catalytic"/>
</dbReference>
<dbReference type="SUPFAM" id="SSF56349">
    <property type="entry name" value="DNA breaking-rejoining enzymes"/>
    <property type="match status" value="1"/>
</dbReference>
<dbReference type="GO" id="GO:0015074">
    <property type="term" value="P:DNA integration"/>
    <property type="evidence" value="ECO:0007669"/>
    <property type="project" value="UniProtKB-KW"/>
</dbReference>
<gene>
    <name evidence="6" type="primary">Int-Tn</name>
    <name evidence="6" type="ORF">SAMEA44547418_00460</name>
</gene>
<dbReference type="GO" id="GO:0003677">
    <property type="term" value="F:DNA binding"/>
    <property type="evidence" value="ECO:0007669"/>
    <property type="project" value="UniProtKB-KW"/>
</dbReference>
<dbReference type="PANTHER" id="PTHR30349">
    <property type="entry name" value="PHAGE INTEGRASE-RELATED"/>
    <property type="match status" value="1"/>
</dbReference>
<comment type="similarity">
    <text evidence="1">Belongs to the 'phage' integrase family.</text>
</comment>
<reference evidence="6 7" key="1">
    <citation type="submission" date="2017-06" db="EMBL/GenBank/DDBJ databases">
        <authorList>
            <consortium name="Pathogen Informatics"/>
        </authorList>
    </citation>
    <scope>NUCLEOTIDE SEQUENCE [LARGE SCALE GENOMIC DNA]</scope>
    <source>
        <strain evidence="6 7">NCTC12018</strain>
    </source>
</reference>
<dbReference type="InterPro" id="IPR010998">
    <property type="entry name" value="Integrase_recombinase_N"/>
</dbReference>
<dbReference type="Proteomes" id="UP000214973">
    <property type="component" value="Chromosome 1"/>
</dbReference>
<feature type="domain" description="Tyr recombinase" evidence="5">
    <location>
        <begin position="271"/>
        <end position="466"/>
    </location>
</feature>
<dbReference type="InterPro" id="IPR013762">
    <property type="entry name" value="Integrase-like_cat_sf"/>
</dbReference>
<evidence type="ECO:0000256" key="1">
    <source>
        <dbReference type="ARBA" id="ARBA00008857"/>
    </source>
</evidence>
<dbReference type="InterPro" id="IPR011010">
    <property type="entry name" value="DNA_brk_join_enz"/>
</dbReference>
<keyword evidence="3" id="KW-0238">DNA-binding</keyword>
<dbReference type="KEGG" id="vrm:44547418_00460"/>
<dbReference type="Gene3D" id="1.10.443.10">
    <property type="entry name" value="Intergrase catalytic core"/>
    <property type="match status" value="1"/>
</dbReference>
<dbReference type="SUPFAM" id="SSF46955">
    <property type="entry name" value="Putative DNA-binding domain"/>
    <property type="match status" value="1"/>
</dbReference>
<dbReference type="Pfam" id="PF14659">
    <property type="entry name" value="Phage_int_SAM_3"/>
    <property type="match status" value="1"/>
</dbReference>
<evidence type="ECO:0000256" key="4">
    <source>
        <dbReference type="ARBA" id="ARBA00023172"/>
    </source>
</evidence>
<dbReference type="PANTHER" id="PTHR30349:SF41">
    <property type="entry name" value="INTEGRASE_RECOMBINASE PROTEIN MJ0367-RELATED"/>
    <property type="match status" value="1"/>
</dbReference>
<evidence type="ECO:0000313" key="7">
    <source>
        <dbReference type="Proteomes" id="UP000214973"/>
    </source>
</evidence>
<dbReference type="InterPro" id="IPR004107">
    <property type="entry name" value="Integrase_SAM-like_N"/>
</dbReference>
<dbReference type="RefSeq" id="WP_095065382.1">
    <property type="nucleotide sequence ID" value="NZ_LT906470.1"/>
</dbReference>
<dbReference type="InterPro" id="IPR009061">
    <property type="entry name" value="DNA-bd_dom_put_sf"/>
</dbReference>
<dbReference type="Pfam" id="PF00589">
    <property type="entry name" value="Phage_integrase"/>
    <property type="match status" value="1"/>
</dbReference>
<evidence type="ECO:0000313" key="6">
    <source>
        <dbReference type="EMBL" id="SNV59296.1"/>
    </source>
</evidence>
<sequence length="470" mass="54503">MKTSNKTKTALSIQELSEFLNVSVQTLRKRLRDQGYLLPKNKVGNCYYFTLSDCEIFIANNYAVFYNDFVNRYFDGRRNESIMYQIPSGKGIISKETQRSGKAYYYIRNLPLYCDDQGSIIKFRSKGFTSKEEAEAERKRMIVDRDNGLYKYQFIEVGHVQQSSKKKVPTDANQSYYDFCINYFTKATYAEATRKLYLDITENRIKPFFGNTPISDLSKASLQQFVDQYTTNIRKTFIVLSLTLKKLYSLDLIPTNFYDALIKPVSTASKHPKEALTVNETQCFLDYYKGHHLEHCMLLLFQCGLRIGELQALQWDEVEIIDDCKAKIHINSSWGETQYGMNRKEPKTRSSRRVIPISNTYTISVLKRARAMSKGKLWVAENKMGLRPIDKHNFSKRYFTKVGKELGVEKHLSSHVARHTFISNLVQHNVPYTEIAKLAGHDSTAMIIKVYAHAIQDEEQTFNYVSNLYT</sequence>
<dbReference type="AlphaFoldDB" id="A0A239YLL2"/>
<dbReference type="EMBL" id="LT906470">
    <property type="protein sequence ID" value="SNV59296.1"/>
    <property type="molecule type" value="Genomic_DNA"/>
</dbReference>
<dbReference type="Pfam" id="PF12728">
    <property type="entry name" value="HTH_17"/>
    <property type="match status" value="1"/>
</dbReference>
<keyword evidence="7" id="KW-1185">Reference proteome</keyword>
<proteinExistence type="inferred from homology"/>
<dbReference type="InterPro" id="IPR050090">
    <property type="entry name" value="Tyrosine_recombinase_XerCD"/>
</dbReference>
<dbReference type="GO" id="GO:0006310">
    <property type="term" value="P:DNA recombination"/>
    <property type="evidence" value="ECO:0007669"/>
    <property type="project" value="UniProtKB-KW"/>
</dbReference>
<dbReference type="InterPro" id="IPR041657">
    <property type="entry name" value="HTH_17"/>
</dbReference>
<keyword evidence="2" id="KW-0229">DNA integration</keyword>
<protein>
    <submittedName>
        <fullName evidence="6">Integrase</fullName>
    </submittedName>
</protein>
<dbReference type="Gene3D" id="1.10.150.130">
    <property type="match status" value="1"/>
</dbReference>
<evidence type="ECO:0000256" key="2">
    <source>
        <dbReference type="ARBA" id="ARBA00022908"/>
    </source>
</evidence>
<organism evidence="6 7">
    <name type="scientific">Veillonella rodentium</name>
    <dbReference type="NCBI Taxonomy" id="248315"/>
    <lineage>
        <taxon>Bacteria</taxon>
        <taxon>Bacillati</taxon>
        <taxon>Bacillota</taxon>
        <taxon>Negativicutes</taxon>
        <taxon>Veillonellales</taxon>
        <taxon>Veillonellaceae</taxon>
        <taxon>Veillonella</taxon>
    </lineage>
</organism>
<dbReference type="CDD" id="cd01189">
    <property type="entry name" value="INT_ICEBs1_C_like"/>
    <property type="match status" value="1"/>
</dbReference>